<dbReference type="AlphaFoldDB" id="A0A5D2C047"/>
<gene>
    <name evidence="1" type="ORF">ES288_D07G173600v1</name>
</gene>
<proteinExistence type="predicted"/>
<sequence length="104" mass="12065">MSFNCICSNNRKHKIHSFQIHITKVDCHKRLKVIHHIITALKFDFFLCHKTHLFSSGSHLVSLIHHNSFLASIIHTICEHNSKLGEEAEKLFKAEESKNSKIYS</sequence>
<name>A0A5D2C047_GOSDA</name>
<protein>
    <submittedName>
        <fullName evidence="1">Uncharacterized protein</fullName>
    </submittedName>
</protein>
<dbReference type="EMBL" id="CM017707">
    <property type="protein sequence ID" value="TYG61745.1"/>
    <property type="molecule type" value="Genomic_DNA"/>
</dbReference>
<keyword evidence="2" id="KW-1185">Reference proteome</keyword>
<evidence type="ECO:0000313" key="2">
    <source>
        <dbReference type="Proteomes" id="UP000323506"/>
    </source>
</evidence>
<evidence type="ECO:0000313" key="1">
    <source>
        <dbReference type="EMBL" id="TYG61745.1"/>
    </source>
</evidence>
<accession>A0A5D2C047</accession>
<dbReference type="Proteomes" id="UP000323506">
    <property type="component" value="Chromosome D07"/>
</dbReference>
<organism evidence="1 2">
    <name type="scientific">Gossypium darwinii</name>
    <name type="common">Darwin's cotton</name>
    <name type="synonym">Gossypium barbadense var. darwinii</name>
    <dbReference type="NCBI Taxonomy" id="34276"/>
    <lineage>
        <taxon>Eukaryota</taxon>
        <taxon>Viridiplantae</taxon>
        <taxon>Streptophyta</taxon>
        <taxon>Embryophyta</taxon>
        <taxon>Tracheophyta</taxon>
        <taxon>Spermatophyta</taxon>
        <taxon>Magnoliopsida</taxon>
        <taxon>eudicotyledons</taxon>
        <taxon>Gunneridae</taxon>
        <taxon>Pentapetalae</taxon>
        <taxon>rosids</taxon>
        <taxon>malvids</taxon>
        <taxon>Malvales</taxon>
        <taxon>Malvaceae</taxon>
        <taxon>Malvoideae</taxon>
        <taxon>Gossypium</taxon>
    </lineage>
</organism>
<reference evidence="1 2" key="1">
    <citation type="submission" date="2019-06" db="EMBL/GenBank/DDBJ databases">
        <title>WGS assembly of Gossypium darwinii.</title>
        <authorList>
            <person name="Chen Z.J."/>
            <person name="Sreedasyam A."/>
            <person name="Ando A."/>
            <person name="Song Q."/>
            <person name="De L."/>
            <person name="Hulse-Kemp A."/>
            <person name="Ding M."/>
            <person name="Ye W."/>
            <person name="Kirkbride R."/>
            <person name="Jenkins J."/>
            <person name="Plott C."/>
            <person name="Lovell J."/>
            <person name="Lin Y.-M."/>
            <person name="Vaughn R."/>
            <person name="Liu B."/>
            <person name="Li W."/>
            <person name="Simpson S."/>
            <person name="Scheffler B."/>
            <person name="Saski C."/>
            <person name="Grover C."/>
            <person name="Hu G."/>
            <person name="Conover J."/>
            <person name="Carlson J."/>
            <person name="Shu S."/>
            <person name="Boston L."/>
            <person name="Williams M."/>
            <person name="Peterson D."/>
            <person name="Mcgee K."/>
            <person name="Jones D."/>
            <person name="Wendel J."/>
            <person name="Stelly D."/>
            <person name="Grimwood J."/>
            <person name="Schmutz J."/>
        </authorList>
    </citation>
    <scope>NUCLEOTIDE SEQUENCE [LARGE SCALE GENOMIC DNA]</scope>
    <source>
        <strain evidence="1">1808015.09</strain>
    </source>
</reference>